<evidence type="ECO:0000256" key="1">
    <source>
        <dbReference type="SAM" id="SignalP"/>
    </source>
</evidence>
<evidence type="ECO:0008006" key="4">
    <source>
        <dbReference type="Google" id="ProtNLM"/>
    </source>
</evidence>
<accession>A0ABW0M534</accession>
<gene>
    <name evidence="2" type="ORF">ACFPM8_01760</name>
</gene>
<reference evidence="3" key="1">
    <citation type="journal article" date="2019" name="Int. J. Syst. Evol. Microbiol.">
        <title>The Global Catalogue of Microorganisms (GCM) 10K type strain sequencing project: providing services to taxonomists for standard genome sequencing and annotation.</title>
        <authorList>
            <consortium name="The Broad Institute Genomics Platform"/>
            <consortium name="The Broad Institute Genome Sequencing Center for Infectious Disease"/>
            <person name="Wu L."/>
            <person name="Ma J."/>
        </authorList>
    </citation>
    <scope>NUCLEOTIDE SEQUENCE [LARGE SCALE GENOMIC DNA]</scope>
    <source>
        <strain evidence="3">JCM 17066</strain>
    </source>
</reference>
<proteinExistence type="predicted"/>
<name>A0ABW0M534_9BURK</name>
<sequence length="329" mass="34710">MPLFKYRMNVCFVSLSLAGVLLASAQAQAAEPEFSGSKPSAFHANYAILPGQSPQDAAAIVRANFAAVIEENFAQADVVHAKRVLDNLSDRELRDLAASYTSALGGRHPQALDSLAQKLDGKRLARLAQVFGYLPVLTAASTHSSAEVQLAFAANVQHGAAAPKPARVTTQAAPTIDMSIRDIYLEFRTAPVGSLSASAGITETAIFAGSRLSLAGAAGYQVGTGIYWLISNYAPELGTTIGGTVNEMVQNINNAGNKLLQGKYEESLDSLLGGRLLDYGSSKGNYSGDYGVSRSLDAFIRNQKICFPQNFKAGAANVNSFGDPNCDPN</sequence>
<dbReference type="EMBL" id="JBHSMT010000005">
    <property type="protein sequence ID" value="MFC5472675.1"/>
    <property type="molecule type" value="Genomic_DNA"/>
</dbReference>
<dbReference type="Proteomes" id="UP001596045">
    <property type="component" value="Unassembled WGS sequence"/>
</dbReference>
<evidence type="ECO:0000313" key="2">
    <source>
        <dbReference type="EMBL" id="MFC5472675.1"/>
    </source>
</evidence>
<organism evidence="2 3">
    <name type="scientific">Paraherbaspirillum soli</name>
    <dbReference type="NCBI Taxonomy" id="631222"/>
    <lineage>
        <taxon>Bacteria</taxon>
        <taxon>Pseudomonadati</taxon>
        <taxon>Pseudomonadota</taxon>
        <taxon>Betaproteobacteria</taxon>
        <taxon>Burkholderiales</taxon>
        <taxon>Oxalobacteraceae</taxon>
        <taxon>Paraherbaspirillum</taxon>
    </lineage>
</organism>
<keyword evidence="3" id="KW-1185">Reference proteome</keyword>
<dbReference type="RefSeq" id="WP_378994335.1">
    <property type="nucleotide sequence ID" value="NZ_JBHSMT010000005.1"/>
</dbReference>
<feature type="signal peptide" evidence="1">
    <location>
        <begin position="1"/>
        <end position="29"/>
    </location>
</feature>
<comment type="caution">
    <text evidence="2">The sequence shown here is derived from an EMBL/GenBank/DDBJ whole genome shotgun (WGS) entry which is preliminary data.</text>
</comment>
<feature type="chain" id="PRO_5046046113" description="DUF2059 domain-containing protein" evidence="1">
    <location>
        <begin position="30"/>
        <end position="329"/>
    </location>
</feature>
<evidence type="ECO:0000313" key="3">
    <source>
        <dbReference type="Proteomes" id="UP001596045"/>
    </source>
</evidence>
<keyword evidence="1" id="KW-0732">Signal</keyword>
<protein>
    <recommendedName>
        <fullName evidence="4">DUF2059 domain-containing protein</fullName>
    </recommendedName>
</protein>